<dbReference type="EMBL" id="JACGCM010001805">
    <property type="protein sequence ID" value="KAF6149039.1"/>
    <property type="molecule type" value="Genomic_DNA"/>
</dbReference>
<dbReference type="Pfam" id="PF01094">
    <property type="entry name" value="ANF_receptor"/>
    <property type="match status" value="3"/>
</dbReference>
<comment type="function">
    <text evidence="14">Glutamate-gated receptor that probably acts as a non-selective cation channel. May be involved in light-signal transduction and calcium homeostasis via the regulation of calcium influx into cells.</text>
</comment>
<dbReference type="SUPFAM" id="SSF53850">
    <property type="entry name" value="Periplasmic binding protein-like II"/>
    <property type="match status" value="3"/>
</dbReference>
<comment type="similarity">
    <text evidence="2">Belongs to the glutamate-gated ion channel (TC 1.A.10.1) family.</text>
</comment>
<sequence length="2507" mass="279575">MPRREDDIGVHGWDPEQRKCLRIDGMPSAVVNEQILDFALDLIRNVGVQAVIGPISSALASFMVDIGNKSQVPIVSFSATSPSLSSTRTPYFIQAALNDSCQVKAVTAIILAFGWKSVVPVYEDTDYGNDVLPYLNDALQDIGTQISYRSVISLLAADDQIIEELRRLRDMQTRIFIVHMTLSLGSRLFLKAKELGMMSVEYSWIIMDGLSNMLSSIDSSVIGAMQGVLGVKPYIPRSKELDNFQVIWRRKFLQENPDIDTVNTSIFELWAYDTVWALAMAAERIGHVNSLFLEPKSNDNSSDLATLRVSNIGPQLLKLILSTRFKDLSGDFTLVDGQLQSFAFQILNVIGDGGKEIGFWTPTSGILRRLQVNSKSKYSTSKSNLGKIIWPGNSTIIPKGWVIPNGKFLRIGIPGKRGLNSEFVKVTRDSSNKDNITGYCIDMFVAVIKMLPYPVPYEFVPFQNADGTSRPYDELIYEVFLQNFDVVVGDITIRANRSLYVDFALPFTESGVSMVVPVKNNKQKNAWIFLKPLTMELWLTTSAFFVFTGFVIWVLEHRVNDEFRGEASHQFGMIFWFSFSTLVFAVKEKVVSNLAKFVVIIWVFVVLIITSSYTANLTSMLTAQLLQPTAIDINYLLQHGEFYDSPQDFDKGFSLGSKNGGFAAAFDEIPYINLLLDGRYCGKYRMVGPIYKSGGFGFKFDTKVDKREDESSFTPNVEGTGVEASSNNNAPESSLSNSNSTSGTVSPLEDLNTSPEQMTETQAIFSLVDPSTLNGNRSSATSIVDRTITRVLCSLYLLFSMKIFLGMFAMAQNTSRSIFEVGVVLDLDTLAGKMGLTSMSIALSDFYAIHSSYKTRLVLHTRDSKQDVVGAASAALDLLRNVEVQAIIGPIYSAQAGFMVDLGNKAQVPIVSFSATSPSLSSVKTPYFVRTTQNDSSQVKAITSIIQAFEWKSVVPIYEDTDYGNDVLPFLIDALQETNTRIPYRSVIPLLATDDQILKELYKLMSMQTRVFIVHMTTSLASRFFFKANVLEMMSEEYSWIITDGLTNVLNSMDSSTINSMQGVLGLRPYLPKSKELNNFTVRWRRKFLQDNPDIDTANLSIFELWAYDTVWALALAAERIGHVNSLFLKPKNNDNSSDLATLGVSEIGPQLLKSILSTRFKGLSGDFTLVDGQLQSFAFQILNVIGGSGREIGFWTPTSGLLRRLQATNKTNKYSTSKANLGTIIWPGDSTIVPKGWVIPTNGKKLRIGVPVKDGFSEFVKVVWDPSTNSTVVTGYCIDVFKAVIEILPYAVPYEFVPFQNANGTSAGNYDDLLYQVYLQNYDAVVGDTTIIANRSLYVDFTLPFTESGVLMLVPLKDDRKNAWIFLKPFTMELWLTTGAFFVLTGFVIWVLEHRVNDEFRGDPSHHIGFFQFSATVLIDAEEKVISNLGRFVVIIWVFVVLIITSSYTANFTSLLTVQRLQPTVTNIKDLIKNHEYVGYQQGSFVKGLLTREGFDESFLRAYNSPETFGQAISKGSNNNGIAAAFDEIPYINLLLARYCSKYTMVGPTYKTDGFGFAFPRGSPLVEDISKAILNVTEGDRMTEITGAWFGDLKSCPDPIPSVSSNSLALNSFWGLFLISGVSSTSALLIFSTIFIYQYQEFWRKIDSKKSLWEKVIIMARKFDEKKTKSAVLMVEPEPNVESMQTEALPDNMGPESSPSNSNYTGRTSTASENQNDLSVDSGSSNHDIQEIIPIGLKSLHDSFYITEVVLAKSVEAQDNVTSVHVGVVLDLNSIVGKMGWSCLSMALTDFYKTNNSYKTRLVLHARNSEGDMVKAAFTALDLIQNVEVQAIIGPQKSTEATFIANLGDRAQVPIISFSATSPFLTSRTPYFVQATQIDSSQVNAISSIIQAFKWREVVLVYENSDYGYGLVPYLLDAFGEIETRVRYRSIISLSITDDEILEELAKVRNMSTRIFIVHLSLSLGSRLFLKVKSVGMMSEEYAWITSYGLMNLLDSMDAPVIASMQGVLGVKPYIPRSKELEDFEVRWKRYFRMKNPYIEKTELNAFGLWAYDTLCSSKNATDITNIRTSKTGRELLKLILDTKLTGLSGNFHLANGRLQSAVFQILNVIGKGERQVAFWTPEHGISQDLKWTSEEPNKFRSIIWPGDSTIIPKGWPRNGTKLRVGVPVKNGFNFFNLIKVARDPYTKKSKVSGYCVDVFRSVMNALPYVVPYDFFPFEKPDGSSAGSYNDLAYQVYLQKFDAVVGDITITANRSLYVDFTLPYSEGGVSMIVPMAYEGRKNAWIFLKPLTKDLWLTSAAFLIFTGLVIWVLEHRINKAFRGPPSQHVGMICWFPLSTIVFAHRERVVSNLTRFVVTIWVFVVFVLNSSYTASLSSILTVASLQPAVPSIQELIENGYNVGYQQGSFIADLLIQLDFDESKLKPYNSPDECNDALLKGSQNGGIAAFFDTSTYIKLFLAQYCGNYIAVPIHKTDGIGFVFPKGSPLVADVSRAILNLTRREYDYGD</sequence>
<dbReference type="FunFam" id="3.40.50.2300:FF:000188">
    <property type="entry name" value="Glutamate receptor"/>
    <property type="match status" value="1"/>
</dbReference>
<feature type="transmembrane region" description="Helical" evidence="16">
    <location>
        <begin position="537"/>
        <end position="555"/>
    </location>
</feature>
<evidence type="ECO:0000256" key="3">
    <source>
        <dbReference type="ARBA" id="ARBA00011095"/>
    </source>
</evidence>
<evidence type="ECO:0000313" key="18">
    <source>
        <dbReference type="EMBL" id="KAF6149039.1"/>
    </source>
</evidence>
<feature type="transmembrane region" description="Helical" evidence="16">
    <location>
        <begin position="1375"/>
        <end position="1393"/>
    </location>
</feature>
<feature type="transmembrane region" description="Helical" evidence="16">
    <location>
        <begin position="791"/>
        <end position="811"/>
    </location>
</feature>
<accession>A0A7J7M2E6</accession>
<evidence type="ECO:0000256" key="5">
    <source>
        <dbReference type="ARBA" id="ARBA00022692"/>
    </source>
</evidence>
<keyword evidence="7 16" id="KW-1133">Transmembrane helix</keyword>
<dbReference type="InterPro" id="IPR044440">
    <property type="entry name" value="GABAb_receptor_plant_PBP1"/>
</dbReference>
<dbReference type="FunFam" id="3.40.50.2300:FF:000169">
    <property type="entry name" value="Glutamate receptor"/>
    <property type="match status" value="1"/>
</dbReference>
<protein>
    <recommendedName>
        <fullName evidence="17">Ionotropic glutamate receptor C-terminal domain-containing protein</fullName>
    </recommendedName>
</protein>
<dbReference type="InterPro" id="IPR001828">
    <property type="entry name" value="ANF_lig-bd_rcpt"/>
</dbReference>
<feature type="domain" description="Ionotropic glutamate receptor C-terminal" evidence="17">
    <location>
        <begin position="410"/>
        <end position="771"/>
    </location>
</feature>
<dbReference type="GO" id="GO:0015276">
    <property type="term" value="F:ligand-gated monoatomic ion channel activity"/>
    <property type="evidence" value="ECO:0007669"/>
    <property type="project" value="InterPro"/>
</dbReference>
<evidence type="ECO:0000256" key="10">
    <source>
        <dbReference type="ARBA" id="ARBA00023170"/>
    </source>
</evidence>
<keyword evidence="12" id="KW-1071">Ligand-gated ion channel</keyword>
<evidence type="ECO:0000259" key="17">
    <source>
        <dbReference type="SMART" id="SM00079"/>
    </source>
</evidence>
<feature type="transmembrane region" description="Helical" evidence="16">
    <location>
        <begin position="2295"/>
        <end position="2313"/>
    </location>
</feature>
<dbReference type="Pfam" id="PF10613">
    <property type="entry name" value="Lig_chan-Glu_bd"/>
    <property type="match status" value="3"/>
</dbReference>
<dbReference type="GO" id="GO:0016020">
    <property type="term" value="C:membrane"/>
    <property type="evidence" value="ECO:0007669"/>
    <property type="project" value="UniProtKB-SubCell"/>
</dbReference>
<dbReference type="Gene3D" id="3.40.50.2300">
    <property type="match status" value="6"/>
</dbReference>
<keyword evidence="6" id="KW-0732">Signal</keyword>
<dbReference type="Gene3D" id="3.40.190.10">
    <property type="entry name" value="Periplasmic binding protein-like II"/>
    <property type="match status" value="4"/>
</dbReference>
<dbReference type="InterPro" id="IPR001320">
    <property type="entry name" value="Iontro_rcpt_C"/>
</dbReference>
<evidence type="ECO:0000256" key="9">
    <source>
        <dbReference type="ARBA" id="ARBA00023136"/>
    </source>
</evidence>
<keyword evidence="8" id="KW-0406">Ion transport</keyword>
<comment type="caution">
    <text evidence="18">The sequence shown here is derived from an EMBL/GenBank/DDBJ whole genome shotgun (WGS) entry which is preliminary data.</text>
</comment>
<organism evidence="18 19">
    <name type="scientific">Kingdonia uniflora</name>
    <dbReference type="NCBI Taxonomy" id="39325"/>
    <lineage>
        <taxon>Eukaryota</taxon>
        <taxon>Viridiplantae</taxon>
        <taxon>Streptophyta</taxon>
        <taxon>Embryophyta</taxon>
        <taxon>Tracheophyta</taxon>
        <taxon>Spermatophyta</taxon>
        <taxon>Magnoliopsida</taxon>
        <taxon>Ranunculales</taxon>
        <taxon>Circaeasteraceae</taxon>
        <taxon>Kingdonia</taxon>
    </lineage>
</organism>
<evidence type="ECO:0000256" key="12">
    <source>
        <dbReference type="ARBA" id="ARBA00023286"/>
    </source>
</evidence>
<dbReference type="InterPro" id="IPR028082">
    <property type="entry name" value="Peripla_BP_I"/>
</dbReference>
<evidence type="ECO:0000256" key="4">
    <source>
        <dbReference type="ARBA" id="ARBA00022448"/>
    </source>
</evidence>
<dbReference type="InterPro" id="IPR019594">
    <property type="entry name" value="Glu/Gly-bd"/>
</dbReference>
<feature type="transmembrane region" description="Helical" evidence="16">
    <location>
        <begin position="1433"/>
        <end position="1451"/>
    </location>
</feature>
<keyword evidence="19" id="KW-1185">Reference proteome</keyword>
<dbReference type="FunFam" id="1.10.287.70:FF:000037">
    <property type="entry name" value="Glutamate receptor"/>
    <property type="match status" value="3"/>
</dbReference>
<evidence type="ECO:0000313" key="19">
    <source>
        <dbReference type="Proteomes" id="UP000541444"/>
    </source>
</evidence>
<keyword evidence="9 16" id="KW-0472">Membrane</keyword>
<feature type="region of interest" description="Disordered" evidence="15">
    <location>
        <begin position="709"/>
        <end position="753"/>
    </location>
</feature>
<keyword evidence="11" id="KW-0325">Glycoprotein</keyword>
<dbReference type="SMART" id="SM00079">
    <property type="entry name" value="PBPe"/>
    <property type="match status" value="3"/>
</dbReference>
<evidence type="ECO:0000256" key="13">
    <source>
        <dbReference type="ARBA" id="ARBA00023303"/>
    </source>
</evidence>
<evidence type="ECO:0000256" key="2">
    <source>
        <dbReference type="ARBA" id="ARBA00008685"/>
    </source>
</evidence>
<feature type="compositionally biased region" description="Polar residues" evidence="15">
    <location>
        <begin position="1696"/>
        <end position="1726"/>
    </location>
</feature>
<comment type="subunit">
    <text evidence="3">May form heteromers.</text>
</comment>
<evidence type="ECO:0000256" key="11">
    <source>
        <dbReference type="ARBA" id="ARBA00023180"/>
    </source>
</evidence>
<evidence type="ECO:0000256" key="15">
    <source>
        <dbReference type="SAM" id="MobiDB-lite"/>
    </source>
</evidence>
<comment type="subcellular location">
    <subcellularLocation>
        <location evidence="1">Membrane</location>
        <topology evidence="1">Multi-pass membrane protein</topology>
    </subcellularLocation>
</comment>
<reference evidence="18 19" key="1">
    <citation type="journal article" date="2020" name="IScience">
        <title>Genome Sequencing of the Endangered Kingdonia uniflora (Circaeasteraceae, Ranunculales) Reveals Potential Mechanisms of Evolutionary Specialization.</title>
        <authorList>
            <person name="Sun Y."/>
            <person name="Deng T."/>
            <person name="Zhang A."/>
            <person name="Moore M.J."/>
            <person name="Landis J.B."/>
            <person name="Lin N."/>
            <person name="Zhang H."/>
            <person name="Zhang X."/>
            <person name="Huang J."/>
            <person name="Zhang X."/>
            <person name="Sun H."/>
            <person name="Wang H."/>
        </authorList>
    </citation>
    <scope>NUCLEOTIDE SEQUENCE [LARGE SCALE GENOMIC DNA]</scope>
    <source>
        <strain evidence="18">TB1705</strain>
        <tissue evidence="18">Leaf</tissue>
    </source>
</reference>
<feature type="transmembrane region" description="Helical" evidence="16">
    <location>
        <begin position="597"/>
        <end position="615"/>
    </location>
</feature>
<feature type="transmembrane region" description="Helical" evidence="16">
    <location>
        <begin position="2355"/>
        <end position="2373"/>
    </location>
</feature>
<evidence type="ECO:0000256" key="1">
    <source>
        <dbReference type="ARBA" id="ARBA00004141"/>
    </source>
</evidence>
<feature type="domain" description="Ionotropic glutamate receptor C-terminal" evidence="17">
    <location>
        <begin position="1246"/>
        <end position="1593"/>
    </location>
</feature>
<keyword evidence="13" id="KW-0407">Ion channel</keyword>
<dbReference type="SUPFAM" id="SSF53822">
    <property type="entry name" value="Periplasmic binding protein-like I"/>
    <property type="match status" value="3"/>
</dbReference>
<dbReference type="FunFam" id="3.40.190.10:FF:000103">
    <property type="entry name" value="Glutamate receptor"/>
    <property type="match status" value="3"/>
</dbReference>
<evidence type="ECO:0000256" key="7">
    <source>
        <dbReference type="ARBA" id="ARBA00022989"/>
    </source>
</evidence>
<dbReference type="FunFam" id="3.40.50.2300:FF:000758">
    <property type="entry name" value="Glutamate receptor"/>
    <property type="match status" value="2"/>
</dbReference>
<keyword evidence="10" id="KW-0675">Receptor</keyword>
<proteinExistence type="inferred from homology"/>
<dbReference type="PANTHER" id="PTHR34836:SF1">
    <property type="entry name" value="OS09G0428600 PROTEIN"/>
    <property type="match status" value="1"/>
</dbReference>
<dbReference type="FunFam" id="3.40.190.10:FF:000195">
    <property type="entry name" value="Glutamate receptor 2.7"/>
    <property type="match status" value="1"/>
</dbReference>
<gene>
    <name evidence="18" type="ORF">GIB67_018617</name>
</gene>
<dbReference type="FunFam" id="3.40.50.2300:FF:000081">
    <property type="entry name" value="Glutamate receptor"/>
    <property type="match status" value="1"/>
</dbReference>
<dbReference type="OrthoDB" id="5984008at2759"/>
<dbReference type="PANTHER" id="PTHR34836">
    <property type="entry name" value="OS06G0188250 PROTEIN"/>
    <property type="match status" value="1"/>
</dbReference>
<feature type="compositionally biased region" description="Low complexity" evidence="15">
    <location>
        <begin position="722"/>
        <end position="747"/>
    </location>
</feature>
<evidence type="ECO:0000256" key="8">
    <source>
        <dbReference type="ARBA" id="ARBA00023065"/>
    </source>
</evidence>
<evidence type="ECO:0000256" key="16">
    <source>
        <dbReference type="SAM" id="Phobius"/>
    </source>
</evidence>
<keyword evidence="5 16" id="KW-0812">Transmembrane</keyword>
<dbReference type="Proteomes" id="UP000541444">
    <property type="component" value="Unassembled WGS sequence"/>
</dbReference>
<keyword evidence="4" id="KW-0813">Transport</keyword>
<dbReference type="CDD" id="cd19990">
    <property type="entry name" value="PBP1_GABAb_receptor_plant"/>
    <property type="match status" value="3"/>
</dbReference>
<evidence type="ECO:0000256" key="14">
    <source>
        <dbReference type="ARBA" id="ARBA00049638"/>
    </source>
</evidence>
<dbReference type="Gene3D" id="1.10.287.70">
    <property type="match status" value="3"/>
</dbReference>
<feature type="region of interest" description="Disordered" evidence="15">
    <location>
        <begin position="1680"/>
        <end position="1726"/>
    </location>
</feature>
<feature type="transmembrane region" description="Helical" evidence="16">
    <location>
        <begin position="567"/>
        <end position="585"/>
    </location>
</feature>
<feature type="domain" description="Ionotropic glutamate receptor C-terminal" evidence="17">
    <location>
        <begin position="2163"/>
        <end position="2504"/>
    </location>
</feature>
<dbReference type="InterPro" id="IPR015683">
    <property type="entry name" value="Ionotropic_Glu_rcpt"/>
</dbReference>
<name>A0A7J7M2E6_9MAGN</name>
<evidence type="ECO:0000256" key="6">
    <source>
        <dbReference type="ARBA" id="ARBA00022729"/>
    </source>
</evidence>
<dbReference type="Pfam" id="PF00060">
    <property type="entry name" value="Lig_chan"/>
    <property type="match status" value="3"/>
</dbReference>
<dbReference type="CDD" id="cd13686">
    <property type="entry name" value="GluR_Plant"/>
    <property type="match status" value="2"/>
</dbReference>